<dbReference type="InterPro" id="IPR036047">
    <property type="entry name" value="F-box-like_dom_sf"/>
</dbReference>
<dbReference type="SUPFAM" id="SSF81383">
    <property type="entry name" value="F-box domain"/>
    <property type="match status" value="1"/>
</dbReference>
<dbReference type="SMART" id="SM00256">
    <property type="entry name" value="FBOX"/>
    <property type="match status" value="1"/>
</dbReference>
<dbReference type="InterPro" id="IPR036860">
    <property type="entry name" value="SH2_dom_sf"/>
</dbReference>
<dbReference type="SUPFAM" id="SSF55550">
    <property type="entry name" value="SH2 domain"/>
    <property type="match status" value="1"/>
</dbReference>
<evidence type="ECO:0000259" key="1">
    <source>
        <dbReference type="PROSITE" id="PS50181"/>
    </source>
</evidence>
<dbReference type="PROSITE" id="PS50181">
    <property type="entry name" value="FBOX"/>
    <property type="match status" value="1"/>
</dbReference>
<proteinExistence type="predicted"/>
<dbReference type="Pfam" id="PF12937">
    <property type="entry name" value="F-box-like"/>
    <property type="match status" value="1"/>
</dbReference>
<feature type="domain" description="F-box" evidence="1">
    <location>
        <begin position="112"/>
        <end position="166"/>
    </location>
</feature>
<gene>
    <name evidence="2" type="ORF">NAES01612_LOCUS5117</name>
</gene>
<accession>A0A7S4NI99</accession>
<name>A0A7S4NI99_9EUKA</name>
<dbReference type="InterPro" id="IPR001810">
    <property type="entry name" value="F-box_dom"/>
</dbReference>
<sequence length="484" mass="55387">MSSSLSSSSPFGGHEDMSSSLSFTEPMFSYHDSRTPSLPFPFGGGDLFGVGPGGGSHGGVVGLVGGSSSLPEPSFPVNSFVPFLGKNNCGFEDEEMVEDDFEMYDSVESEEVDFSLFLPEEILVRIFKYLDTKSFCAAAAVCQNWRVVAASPCLWWMRCNVLWDHLLYMSQKTSDICHQILMESHMMQKKYQTRIKFLAETLGDLTMASRNRLENKREAHYNVESYYMMSNILLSQLYDSNAIVQGIKENPAAMTVNFDILDLSIRKYIRQLDSMFPVLSPNHQSQVPPSHIIQDEKARFVWEKFVGKNEYHANFSEFYDNVLLSVFPQLQHDSGRFRDIFRFFVNFPRDDMITTYKWAVIIDQFGPFDQFVHNFQELACGNGFLGLINCVEAEEHLIGPNTFLLRFSRKEPEKLTFSFKVSNAQHVVVCRHKRKPCGVPIRQFIAQHFNKTFSPVQKHLGNKATQIERIDQFCEVSGYFIESR</sequence>
<dbReference type="EMBL" id="HBKR01007752">
    <property type="protein sequence ID" value="CAE2289801.1"/>
    <property type="molecule type" value="Transcribed_RNA"/>
</dbReference>
<dbReference type="Gene3D" id="1.20.1280.50">
    <property type="match status" value="1"/>
</dbReference>
<reference evidence="2" key="1">
    <citation type="submission" date="2021-01" db="EMBL/GenBank/DDBJ databases">
        <authorList>
            <person name="Corre E."/>
            <person name="Pelletier E."/>
            <person name="Niang G."/>
            <person name="Scheremetjew M."/>
            <person name="Finn R."/>
            <person name="Kale V."/>
            <person name="Holt S."/>
            <person name="Cochrane G."/>
            <person name="Meng A."/>
            <person name="Brown T."/>
            <person name="Cohen L."/>
        </authorList>
    </citation>
    <scope>NUCLEOTIDE SEQUENCE</scope>
    <source>
        <strain evidence="2">SoJaBio B1-5/56/2</strain>
    </source>
</reference>
<evidence type="ECO:0000313" key="2">
    <source>
        <dbReference type="EMBL" id="CAE2289801.1"/>
    </source>
</evidence>
<protein>
    <recommendedName>
        <fullName evidence="1">F-box domain-containing protein</fullName>
    </recommendedName>
</protein>
<dbReference type="CDD" id="cd00173">
    <property type="entry name" value="SH2"/>
    <property type="match status" value="1"/>
</dbReference>
<organism evidence="2">
    <name type="scientific">Paramoeba aestuarina</name>
    <dbReference type="NCBI Taxonomy" id="180227"/>
    <lineage>
        <taxon>Eukaryota</taxon>
        <taxon>Amoebozoa</taxon>
        <taxon>Discosea</taxon>
        <taxon>Flabellinia</taxon>
        <taxon>Dactylopodida</taxon>
        <taxon>Paramoebidae</taxon>
        <taxon>Paramoeba</taxon>
    </lineage>
</organism>
<dbReference type="AlphaFoldDB" id="A0A7S4NI99"/>